<organism evidence="2 3">
    <name type="scientific">Pseudonocardia hydrocarbonoxydans</name>
    <dbReference type="NCBI Taxonomy" id="76726"/>
    <lineage>
        <taxon>Bacteria</taxon>
        <taxon>Bacillati</taxon>
        <taxon>Actinomycetota</taxon>
        <taxon>Actinomycetes</taxon>
        <taxon>Pseudonocardiales</taxon>
        <taxon>Pseudonocardiaceae</taxon>
        <taxon>Pseudonocardia</taxon>
    </lineage>
</organism>
<keyword evidence="3" id="KW-1185">Reference proteome</keyword>
<evidence type="ECO:0000313" key="3">
    <source>
        <dbReference type="Proteomes" id="UP000320338"/>
    </source>
</evidence>
<proteinExistence type="predicted"/>
<feature type="transmembrane region" description="Helical" evidence="1">
    <location>
        <begin position="34"/>
        <end position="52"/>
    </location>
</feature>
<dbReference type="AlphaFoldDB" id="A0A4Y3WXD7"/>
<sequence length="159" mass="17169">MAEEITRLAYDEARAALREQDATLANVRNRATGLLAAAAVGTSFAAGVGLLNTDPARGATFPLWAGWTMFGLITSIGIGVSIVLWPVTRWSFGPHPAALLRHASHDADDTLRRATEAMIVAMASNDRLLTRRMTTYRITVGVLMIDILLLVAALLIREV</sequence>
<dbReference type="EMBL" id="BJNG01000039">
    <property type="protein sequence ID" value="GEC22096.1"/>
    <property type="molecule type" value="Genomic_DNA"/>
</dbReference>
<keyword evidence="1" id="KW-1133">Transmembrane helix</keyword>
<keyword evidence="1" id="KW-0472">Membrane</keyword>
<name>A0A4Y3WXD7_9PSEU</name>
<evidence type="ECO:0008006" key="4">
    <source>
        <dbReference type="Google" id="ProtNLM"/>
    </source>
</evidence>
<feature type="transmembrane region" description="Helical" evidence="1">
    <location>
        <begin position="64"/>
        <end position="85"/>
    </location>
</feature>
<reference evidence="2 3" key="1">
    <citation type="submission" date="2019-06" db="EMBL/GenBank/DDBJ databases">
        <title>Whole genome shotgun sequence of Pseudonocardia hydrocarbonoxydans NBRC 14498.</title>
        <authorList>
            <person name="Hosoyama A."/>
            <person name="Uohara A."/>
            <person name="Ohji S."/>
            <person name="Ichikawa N."/>
        </authorList>
    </citation>
    <scope>NUCLEOTIDE SEQUENCE [LARGE SCALE GENOMIC DNA]</scope>
    <source>
        <strain evidence="2 3">NBRC 14498</strain>
    </source>
</reference>
<protein>
    <recommendedName>
        <fullName evidence="4">Integral membrane plasmid transfer protein</fullName>
    </recommendedName>
</protein>
<evidence type="ECO:0000313" key="2">
    <source>
        <dbReference type="EMBL" id="GEC22096.1"/>
    </source>
</evidence>
<feature type="transmembrane region" description="Helical" evidence="1">
    <location>
        <begin position="136"/>
        <end position="156"/>
    </location>
</feature>
<keyword evidence="1" id="KW-0812">Transmembrane</keyword>
<dbReference type="Proteomes" id="UP000320338">
    <property type="component" value="Unassembled WGS sequence"/>
</dbReference>
<gene>
    <name evidence="2" type="ORF">PHY01_43790</name>
</gene>
<evidence type="ECO:0000256" key="1">
    <source>
        <dbReference type="SAM" id="Phobius"/>
    </source>
</evidence>
<dbReference type="RefSeq" id="WP_141281262.1">
    <property type="nucleotide sequence ID" value="NZ_BAAARZ010000013.1"/>
</dbReference>
<comment type="caution">
    <text evidence="2">The sequence shown here is derived from an EMBL/GenBank/DDBJ whole genome shotgun (WGS) entry which is preliminary data.</text>
</comment>
<dbReference type="OrthoDB" id="5195095at2"/>
<accession>A0A4Y3WXD7</accession>